<evidence type="ECO:0000313" key="2">
    <source>
        <dbReference type="Proteomes" id="UP001151699"/>
    </source>
</evidence>
<evidence type="ECO:0000313" key="1">
    <source>
        <dbReference type="EMBL" id="KAJ6641753.1"/>
    </source>
</evidence>
<proteinExistence type="predicted"/>
<dbReference type="AlphaFoldDB" id="A0A9Q0N1B8"/>
<name>A0A9Q0N1B8_9DIPT</name>
<reference evidence="1" key="1">
    <citation type="submission" date="2022-07" db="EMBL/GenBank/DDBJ databases">
        <authorList>
            <person name="Trinca V."/>
            <person name="Uliana J.V.C."/>
            <person name="Torres T.T."/>
            <person name="Ward R.J."/>
            <person name="Monesi N."/>
        </authorList>
    </citation>
    <scope>NUCLEOTIDE SEQUENCE</scope>
    <source>
        <strain evidence="1">HSMRA1968</strain>
        <tissue evidence="1">Whole embryos</tissue>
    </source>
</reference>
<comment type="caution">
    <text evidence="1">The sequence shown here is derived from an EMBL/GenBank/DDBJ whole genome shotgun (WGS) entry which is preliminary data.</text>
</comment>
<organism evidence="1 2">
    <name type="scientific">Pseudolycoriella hygida</name>
    <dbReference type="NCBI Taxonomy" id="35572"/>
    <lineage>
        <taxon>Eukaryota</taxon>
        <taxon>Metazoa</taxon>
        <taxon>Ecdysozoa</taxon>
        <taxon>Arthropoda</taxon>
        <taxon>Hexapoda</taxon>
        <taxon>Insecta</taxon>
        <taxon>Pterygota</taxon>
        <taxon>Neoptera</taxon>
        <taxon>Endopterygota</taxon>
        <taxon>Diptera</taxon>
        <taxon>Nematocera</taxon>
        <taxon>Sciaroidea</taxon>
        <taxon>Sciaridae</taxon>
        <taxon>Pseudolycoriella</taxon>
    </lineage>
</organism>
<dbReference type="Proteomes" id="UP001151699">
    <property type="component" value="Chromosome B"/>
</dbReference>
<accession>A0A9Q0N1B8</accession>
<protein>
    <submittedName>
        <fullName evidence="1">Uncharacterized protein</fullName>
    </submittedName>
</protein>
<keyword evidence="2" id="KW-1185">Reference proteome</keyword>
<sequence length="16" mass="2000">MTPFQKQRIEYESQKS</sequence>
<gene>
    <name evidence="1" type="ORF">Bhyg_06693</name>
</gene>
<dbReference type="EMBL" id="WJQU01000002">
    <property type="protein sequence ID" value="KAJ6641753.1"/>
    <property type="molecule type" value="Genomic_DNA"/>
</dbReference>